<evidence type="ECO:0000256" key="4">
    <source>
        <dbReference type="ARBA" id="ARBA00023136"/>
    </source>
</evidence>
<dbReference type="Gene3D" id="1.50.10.150">
    <property type="entry name" value="Voltage-dependent anion channel"/>
    <property type="match status" value="1"/>
</dbReference>
<feature type="transmembrane region" description="Helical" evidence="5">
    <location>
        <begin position="99"/>
        <end position="119"/>
    </location>
</feature>
<dbReference type="InterPro" id="IPR038665">
    <property type="entry name" value="Voltage-dep_anion_channel_sf"/>
</dbReference>
<keyword evidence="2 5" id="KW-0812">Transmembrane</keyword>
<feature type="transmembrane region" description="Helical" evidence="5">
    <location>
        <begin position="41"/>
        <end position="62"/>
    </location>
</feature>
<gene>
    <name evidence="6" type="ORF">UFOPK3564_02312</name>
</gene>
<dbReference type="GO" id="GO:0055085">
    <property type="term" value="P:transmembrane transport"/>
    <property type="evidence" value="ECO:0007669"/>
    <property type="project" value="InterPro"/>
</dbReference>
<feature type="transmembrane region" description="Helical" evidence="5">
    <location>
        <begin position="223"/>
        <end position="244"/>
    </location>
</feature>
<evidence type="ECO:0000256" key="2">
    <source>
        <dbReference type="ARBA" id="ARBA00022692"/>
    </source>
</evidence>
<dbReference type="GO" id="GO:0016020">
    <property type="term" value="C:membrane"/>
    <property type="evidence" value="ECO:0007669"/>
    <property type="project" value="UniProtKB-SubCell"/>
</dbReference>
<protein>
    <submittedName>
        <fullName evidence="6">Unannotated protein</fullName>
    </submittedName>
</protein>
<keyword evidence="4 5" id="KW-0472">Membrane</keyword>
<feature type="transmembrane region" description="Helical" evidence="5">
    <location>
        <begin position="287"/>
        <end position="308"/>
    </location>
</feature>
<feature type="transmembrane region" description="Helical" evidence="5">
    <location>
        <begin position="192"/>
        <end position="211"/>
    </location>
</feature>
<name>A0A6J7IHR0_9ZZZZ</name>
<sequence length="323" mass="32190">MSRGAAHLVEEVHPVAGAAVMGTGIVAVALFSTGHQGLSDVFLGLALALWVALAAVVLVRLARDPGGVVHGARAAEALTAVAGTCVIGTRVVLGGSDDAGALLLIAGAALWVVLVVPALRALPPRAHGGTLLLCVGTEAVAGLAAALAAARGASWLLVPAAALAVLGLVLYLDVVRRIDPREPVRGHGDHWVLGGALAIAALAFANLHQGATALGAAPDLHGALRTATIAVAVAAALWLPVLVVSEVAAPRLRYDARRWATVFPVGMYAAAASVVGKTEGSGLLRDVAGVLVWVAVAVWAVVLVGLLGRVGGRVAAGRASAHG</sequence>
<organism evidence="6">
    <name type="scientific">freshwater metagenome</name>
    <dbReference type="NCBI Taxonomy" id="449393"/>
    <lineage>
        <taxon>unclassified sequences</taxon>
        <taxon>metagenomes</taxon>
        <taxon>ecological metagenomes</taxon>
    </lineage>
</organism>
<evidence type="ECO:0000256" key="1">
    <source>
        <dbReference type="ARBA" id="ARBA00004141"/>
    </source>
</evidence>
<evidence type="ECO:0000256" key="5">
    <source>
        <dbReference type="SAM" id="Phobius"/>
    </source>
</evidence>
<reference evidence="6" key="1">
    <citation type="submission" date="2020-05" db="EMBL/GenBank/DDBJ databases">
        <authorList>
            <person name="Chiriac C."/>
            <person name="Salcher M."/>
            <person name="Ghai R."/>
            <person name="Kavagutti S V."/>
        </authorList>
    </citation>
    <scope>NUCLEOTIDE SEQUENCE</scope>
</reference>
<dbReference type="InterPro" id="IPR004695">
    <property type="entry name" value="SLAC1/Mae1/Ssu1/TehA"/>
</dbReference>
<evidence type="ECO:0000313" key="6">
    <source>
        <dbReference type="EMBL" id="CAB4929842.1"/>
    </source>
</evidence>
<proteinExistence type="predicted"/>
<dbReference type="Pfam" id="PF03595">
    <property type="entry name" value="SLAC1"/>
    <property type="match status" value="1"/>
</dbReference>
<dbReference type="EMBL" id="CAFBMK010000156">
    <property type="protein sequence ID" value="CAB4929842.1"/>
    <property type="molecule type" value="Genomic_DNA"/>
</dbReference>
<accession>A0A6J7IHR0</accession>
<feature type="transmembrane region" description="Helical" evidence="5">
    <location>
        <begin position="12"/>
        <end position="35"/>
    </location>
</feature>
<keyword evidence="3 5" id="KW-1133">Transmembrane helix</keyword>
<evidence type="ECO:0000256" key="3">
    <source>
        <dbReference type="ARBA" id="ARBA00022989"/>
    </source>
</evidence>
<feature type="transmembrane region" description="Helical" evidence="5">
    <location>
        <begin position="256"/>
        <end position="275"/>
    </location>
</feature>
<comment type="subcellular location">
    <subcellularLocation>
        <location evidence="1">Membrane</location>
        <topology evidence="1">Multi-pass membrane protein</topology>
    </subcellularLocation>
</comment>
<feature type="transmembrane region" description="Helical" evidence="5">
    <location>
        <begin position="155"/>
        <end position="172"/>
    </location>
</feature>
<feature type="transmembrane region" description="Helical" evidence="5">
    <location>
        <begin position="131"/>
        <end position="149"/>
    </location>
</feature>
<dbReference type="AlphaFoldDB" id="A0A6J7IHR0"/>